<name>A0ABU2XXE0_9ACTN</name>
<dbReference type="RefSeq" id="WP_311730766.1">
    <property type="nucleotide sequence ID" value="NZ_JAVRFD010000044.1"/>
</dbReference>
<sequence>MDQGIAALLGASIGVTGTVLASAITGWSTRQQVRAQARAEHAHWRRQVRRDAYSAFLAPASESQNALKMAGRAFVGERDTEEIDRRLQQADGQLALARAAWANLAVEGPEAVEQAARSVYRTLRSTETTLLALLDSPADTEDGNARFLERHAVEVGRLSERLSEFTAAARAALDDVEGLDVLTADRRR</sequence>
<accession>A0ABU2XXE0</accession>
<keyword evidence="2" id="KW-1185">Reference proteome</keyword>
<proteinExistence type="predicted"/>
<evidence type="ECO:0000313" key="1">
    <source>
        <dbReference type="EMBL" id="MDT0550185.1"/>
    </source>
</evidence>
<protein>
    <recommendedName>
        <fullName evidence="3">Secreted protein</fullName>
    </recommendedName>
</protein>
<organism evidence="1 2">
    <name type="scientific">Streptomyces lonegramiae</name>
    <dbReference type="NCBI Taxonomy" id="3075524"/>
    <lineage>
        <taxon>Bacteria</taxon>
        <taxon>Bacillati</taxon>
        <taxon>Actinomycetota</taxon>
        <taxon>Actinomycetes</taxon>
        <taxon>Kitasatosporales</taxon>
        <taxon>Streptomycetaceae</taxon>
        <taxon>Streptomyces</taxon>
    </lineage>
</organism>
<comment type="caution">
    <text evidence="1">The sequence shown here is derived from an EMBL/GenBank/DDBJ whole genome shotgun (WGS) entry which is preliminary data.</text>
</comment>
<reference evidence="1" key="1">
    <citation type="submission" date="2024-05" db="EMBL/GenBank/DDBJ databases">
        <title>30 novel species of actinomycetes from the DSMZ collection.</title>
        <authorList>
            <person name="Nouioui I."/>
        </authorList>
    </citation>
    <scope>NUCLEOTIDE SEQUENCE</scope>
    <source>
        <strain evidence="1">DSM 41529</strain>
    </source>
</reference>
<evidence type="ECO:0000313" key="2">
    <source>
        <dbReference type="Proteomes" id="UP001180754"/>
    </source>
</evidence>
<dbReference type="Proteomes" id="UP001180754">
    <property type="component" value="Unassembled WGS sequence"/>
</dbReference>
<evidence type="ECO:0008006" key="3">
    <source>
        <dbReference type="Google" id="ProtNLM"/>
    </source>
</evidence>
<gene>
    <name evidence="1" type="ORF">RND15_47200</name>
</gene>
<dbReference type="EMBL" id="JAVRFD010000044">
    <property type="protein sequence ID" value="MDT0550185.1"/>
    <property type="molecule type" value="Genomic_DNA"/>
</dbReference>